<sequence>MFFAMAVKYFTPVRSISDFRKLRESDCKSSYLLRGSIGSSNTIIEVVAVDIDHGPSIGGLGVFPRFSDIF</sequence>
<dbReference type="EMBL" id="CAADEW010000015">
    <property type="protein sequence ID" value="VFJ47132.1"/>
    <property type="molecule type" value="Genomic_DNA"/>
</dbReference>
<protein>
    <submittedName>
        <fullName evidence="1">Uncharacterized protein</fullName>
    </submittedName>
</protein>
<accession>A0A450S5J5</accession>
<evidence type="ECO:0000313" key="1">
    <source>
        <dbReference type="EMBL" id="VFJ47132.1"/>
    </source>
</evidence>
<gene>
    <name evidence="1" type="ORF">BECKFW1821A_GA0114235_101512</name>
</gene>
<dbReference type="AlphaFoldDB" id="A0A450S5J5"/>
<name>A0A450S5J5_9GAMM</name>
<organism evidence="1">
    <name type="scientific">Candidatus Kentrum sp. FW</name>
    <dbReference type="NCBI Taxonomy" id="2126338"/>
    <lineage>
        <taxon>Bacteria</taxon>
        <taxon>Pseudomonadati</taxon>
        <taxon>Pseudomonadota</taxon>
        <taxon>Gammaproteobacteria</taxon>
        <taxon>Candidatus Kentrum</taxon>
    </lineage>
</organism>
<reference evidence="1" key="1">
    <citation type="submission" date="2019-02" db="EMBL/GenBank/DDBJ databases">
        <authorList>
            <person name="Gruber-Vodicka R. H."/>
            <person name="Seah K. B. B."/>
        </authorList>
    </citation>
    <scope>NUCLEOTIDE SEQUENCE</scope>
    <source>
        <strain evidence="1">BECK_BZ15</strain>
    </source>
</reference>
<proteinExistence type="predicted"/>